<feature type="compositionally biased region" description="Low complexity" evidence="8">
    <location>
        <begin position="796"/>
        <end position="820"/>
    </location>
</feature>
<dbReference type="SUPFAM" id="SSF82693">
    <property type="entry name" value="Multidrug efflux transporter AcrB pore domain, PN1, PN2, PC1 and PC2 subdomains"/>
    <property type="match status" value="3"/>
</dbReference>
<evidence type="ECO:0000256" key="9">
    <source>
        <dbReference type="SAM" id="Phobius"/>
    </source>
</evidence>
<evidence type="ECO:0000313" key="11">
    <source>
        <dbReference type="Proteomes" id="UP000332515"/>
    </source>
</evidence>
<feature type="transmembrane region" description="Helical" evidence="9">
    <location>
        <begin position="459"/>
        <end position="481"/>
    </location>
</feature>
<comment type="subcellular location">
    <subcellularLocation>
        <location evidence="1">Cell inner membrane</location>
        <topology evidence="1">Multi-pass membrane protein</topology>
    </subcellularLocation>
</comment>
<gene>
    <name evidence="10" type="ORF">F0357_12535</name>
</gene>
<dbReference type="FunFam" id="3.30.70.1430:FF:000001">
    <property type="entry name" value="Efflux pump membrane transporter"/>
    <property type="match status" value="1"/>
</dbReference>
<feature type="transmembrane region" description="Helical" evidence="9">
    <location>
        <begin position="359"/>
        <end position="380"/>
    </location>
</feature>
<reference evidence="10 11" key="1">
    <citation type="submission" date="2019-09" db="EMBL/GenBank/DDBJ databases">
        <title>Segnochrobactrum spirostomi gen. nov., sp. nov., isolated from the ciliate Spirostomum cf. yagiui and description of a novel family, Segnochrobactraceae fam. nov. within the order Rhizobiales of the class Alphaproteobacteria.</title>
        <authorList>
            <person name="Akter S."/>
            <person name="Shazib S.U.A."/>
            <person name="Shin M.K."/>
        </authorList>
    </citation>
    <scope>NUCLEOTIDE SEQUENCE [LARGE SCALE GENOMIC DNA]</scope>
    <source>
        <strain evidence="10 11">Sp-1</strain>
    </source>
</reference>
<dbReference type="AlphaFoldDB" id="A0A6A7Y318"/>
<dbReference type="InterPro" id="IPR001036">
    <property type="entry name" value="Acrflvin-R"/>
</dbReference>
<feature type="transmembrane region" description="Helical" evidence="9">
    <location>
        <begin position="964"/>
        <end position="990"/>
    </location>
</feature>
<name>A0A6A7Y318_9HYPH</name>
<protein>
    <submittedName>
        <fullName evidence="10">MMPL family transporter</fullName>
    </submittedName>
</protein>
<dbReference type="PRINTS" id="PR00702">
    <property type="entry name" value="ACRIFLAVINRP"/>
</dbReference>
<dbReference type="RefSeq" id="WP_312861567.1">
    <property type="nucleotide sequence ID" value="NZ_VWNA01000001.1"/>
</dbReference>
<evidence type="ECO:0000256" key="3">
    <source>
        <dbReference type="ARBA" id="ARBA00022475"/>
    </source>
</evidence>
<keyword evidence="3" id="KW-1003">Cell membrane</keyword>
<feature type="transmembrane region" description="Helical" evidence="9">
    <location>
        <begin position="431"/>
        <end position="452"/>
    </location>
</feature>
<proteinExistence type="predicted"/>
<feature type="transmembrane region" description="Helical" evidence="9">
    <location>
        <begin position="337"/>
        <end position="353"/>
    </location>
</feature>
<keyword evidence="5 9" id="KW-0812">Transmembrane</keyword>
<dbReference type="InterPro" id="IPR027463">
    <property type="entry name" value="AcrB_DN_DC_subdom"/>
</dbReference>
<dbReference type="SUPFAM" id="SSF82866">
    <property type="entry name" value="Multidrug efflux transporter AcrB transmembrane domain"/>
    <property type="match status" value="2"/>
</dbReference>
<dbReference type="Gene3D" id="3.30.70.1430">
    <property type="entry name" value="Multidrug efflux transporter AcrB pore domain"/>
    <property type="match status" value="2"/>
</dbReference>
<keyword evidence="4" id="KW-0997">Cell inner membrane</keyword>
<keyword evidence="11" id="KW-1185">Reference proteome</keyword>
<dbReference type="Gene3D" id="3.30.70.1440">
    <property type="entry name" value="Multidrug efflux transporter AcrB pore domain"/>
    <property type="match status" value="1"/>
</dbReference>
<evidence type="ECO:0000256" key="7">
    <source>
        <dbReference type="ARBA" id="ARBA00023136"/>
    </source>
</evidence>
<evidence type="ECO:0000313" key="10">
    <source>
        <dbReference type="EMBL" id="MQT13453.1"/>
    </source>
</evidence>
<evidence type="ECO:0000256" key="4">
    <source>
        <dbReference type="ARBA" id="ARBA00022519"/>
    </source>
</evidence>
<dbReference type="FunFam" id="1.20.1640.10:FF:000001">
    <property type="entry name" value="Efflux pump membrane transporter"/>
    <property type="match status" value="1"/>
</dbReference>
<dbReference type="Pfam" id="PF00873">
    <property type="entry name" value="ACR_tran"/>
    <property type="match status" value="2"/>
</dbReference>
<evidence type="ECO:0000256" key="8">
    <source>
        <dbReference type="SAM" id="MobiDB-lite"/>
    </source>
</evidence>
<dbReference type="Proteomes" id="UP000332515">
    <property type="component" value="Unassembled WGS sequence"/>
</dbReference>
<feature type="transmembrane region" description="Helical" evidence="9">
    <location>
        <begin position="1057"/>
        <end position="1081"/>
    </location>
</feature>
<dbReference type="PANTHER" id="PTHR32063">
    <property type="match status" value="1"/>
</dbReference>
<feature type="transmembrane region" description="Helical" evidence="9">
    <location>
        <begin position="12"/>
        <end position="32"/>
    </location>
</feature>
<comment type="caution">
    <text evidence="10">The sequence shown here is derived from an EMBL/GenBank/DDBJ whole genome shotgun (WGS) entry which is preliminary data.</text>
</comment>
<dbReference type="Gene3D" id="3.30.70.1320">
    <property type="entry name" value="Multidrug efflux transporter AcrB pore domain like"/>
    <property type="match status" value="1"/>
</dbReference>
<evidence type="ECO:0000256" key="1">
    <source>
        <dbReference type="ARBA" id="ARBA00004429"/>
    </source>
</evidence>
<feature type="region of interest" description="Disordered" evidence="8">
    <location>
        <begin position="796"/>
        <end position="841"/>
    </location>
</feature>
<dbReference type="Gene3D" id="1.20.1640.10">
    <property type="entry name" value="Multidrug efflux transporter AcrB transmembrane domain"/>
    <property type="match status" value="3"/>
</dbReference>
<feature type="compositionally biased region" description="Low complexity" evidence="8">
    <location>
        <begin position="828"/>
        <end position="841"/>
    </location>
</feature>
<dbReference type="GO" id="GO:0005886">
    <property type="term" value="C:plasma membrane"/>
    <property type="evidence" value="ECO:0007669"/>
    <property type="project" value="UniProtKB-SubCell"/>
</dbReference>
<feature type="transmembrane region" description="Helical" evidence="9">
    <location>
        <begin position="532"/>
        <end position="551"/>
    </location>
</feature>
<evidence type="ECO:0000256" key="6">
    <source>
        <dbReference type="ARBA" id="ARBA00022989"/>
    </source>
</evidence>
<feature type="transmembrane region" description="Helical" evidence="9">
    <location>
        <begin position="926"/>
        <end position="944"/>
    </location>
</feature>
<dbReference type="PANTHER" id="PTHR32063:SF34">
    <property type="entry name" value="MULTIDRUG RESISTANCE PROTEIN MDTC"/>
    <property type="match status" value="1"/>
</dbReference>
<dbReference type="SUPFAM" id="SSF82714">
    <property type="entry name" value="Multidrug efflux transporter AcrB TolC docking domain, DN and DC subdomains"/>
    <property type="match status" value="2"/>
</dbReference>
<sequence>MNIVAPFIRRPVATTLLSAAITLAGAVAFFLMPVAPLPQIDIPTIMVQASMAGASPETMATSVATPLERHLGSIAGVDEITSTSSVGSTRVVLQFDLSRDIDGAARDVQAAINAARQDLPASLKSNPTYRKVNPADAPILILSLTSNTLSVGDLYDSAATVLQQKLSQVEGVGQVTIGGSSLPAVRVNINPHALFKYGISLEDVRAALAAANANSPKGAIEIGDQRYQILANDQARKASQYRSLVIAYRDGAAVRLSDVADVEDSVEDLRNQGVSNGKASVILMVSRSPGANIIETVDRVRALLPELQASIPADIEMVVAMDRTSTIRASMREIERTLMISVGLVIVVVYAFLRDLRAAMIPSVAVPVSLIGTFGVMYLFDFSLDNFSLMAITVATGFVVDDAIVVLENVSRYVERGMPRLEAALVGAREVSFTVLSMSLSLVAVFLPMLLMGGMIGRLFWEFAVTLSATVLVSLFVSLTLTPMMCARFINPAAHATTRRENGFARASRRGFDALQAGYRRSLDWALARGPFMMLVLFVTIGLNVYLFAVVPKGFLPSEDTGLIMGGLQADQSTSFQSMRQKLDAFVSLLKSDPAVDNVVAYTGGQATNTGYAFIQLKPLDVRKISTDGVIARLRGKLKSVPGATMFLQSAGDMRAGGRQANAAYQYTLLSDDLAALRTWAPRLTEALEKSPVLADVNSDQQVKGLEIDIDVDRDSAARLGINMSQIDNTLYDAFGQRQVSTIYNPLNQYHVVMGLAPRFWQDPSTLDAIYVATSGSTSGTASTNTIDTTVPTTAAASASSTSSTSDAGTAAAVAEESAANQRTNQLANTTKSGASTGASVTTSARTMVPLSAFARFAPAEAPLSVNHQGQFAAATISFNLAPGRSLSDAVTAIDQAAAAIHLPTEVHGAFAGNAMIFQQSSGNQGLLILAALAAVYIVLGVLYESYVHPLTILSTLPSAGVGAVLALLITGTEFSVVALIAVFLLIGIVKKNAIMMIDFALTEERTHGRSPHAAIREACLMRFRPIMMTTMAALLGALPLALSFGEGGEMRRPLGIAIIGGLILSQALTLYTTPVVYLYLDRLGGRVRRLWSRKPSSRKPIPPARPSEVDA</sequence>
<feature type="transmembrane region" description="Helical" evidence="9">
    <location>
        <begin position="1027"/>
        <end position="1045"/>
    </location>
</feature>
<keyword evidence="6 9" id="KW-1133">Transmembrane helix</keyword>
<evidence type="ECO:0000256" key="5">
    <source>
        <dbReference type="ARBA" id="ARBA00022692"/>
    </source>
</evidence>
<keyword evidence="2" id="KW-0813">Transport</keyword>
<dbReference type="EMBL" id="VWNA01000001">
    <property type="protein sequence ID" value="MQT13453.1"/>
    <property type="molecule type" value="Genomic_DNA"/>
</dbReference>
<dbReference type="Gene3D" id="3.30.2090.10">
    <property type="entry name" value="Multidrug efflux transporter AcrB TolC docking domain, DN and DC subdomains"/>
    <property type="match status" value="2"/>
</dbReference>
<keyword evidence="7 9" id="KW-0472">Membrane</keyword>
<evidence type="ECO:0000256" key="2">
    <source>
        <dbReference type="ARBA" id="ARBA00022448"/>
    </source>
</evidence>
<organism evidence="10 11">
    <name type="scientific">Segnochrobactrum spirostomi</name>
    <dbReference type="NCBI Taxonomy" id="2608987"/>
    <lineage>
        <taxon>Bacteria</taxon>
        <taxon>Pseudomonadati</taxon>
        <taxon>Pseudomonadota</taxon>
        <taxon>Alphaproteobacteria</taxon>
        <taxon>Hyphomicrobiales</taxon>
        <taxon>Segnochrobactraceae</taxon>
        <taxon>Segnochrobactrum</taxon>
    </lineage>
</organism>
<dbReference type="GO" id="GO:0042910">
    <property type="term" value="F:xenobiotic transmembrane transporter activity"/>
    <property type="evidence" value="ECO:0007669"/>
    <property type="project" value="TreeGrafter"/>
</dbReference>
<accession>A0A6A7Y318</accession>